<dbReference type="AlphaFoldDB" id="A0A146LK47"/>
<feature type="chain" id="PRO_5007527201" evidence="1">
    <location>
        <begin position="22"/>
        <end position="117"/>
    </location>
</feature>
<feature type="non-terminal residue" evidence="2">
    <location>
        <position position="1"/>
    </location>
</feature>
<keyword evidence="1" id="KW-0732">Signal</keyword>
<organism evidence="2">
    <name type="scientific">Lygus hesperus</name>
    <name type="common">Western plant bug</name>
    <dbReference type="NCBI Taxonomy" id="30085"/>
    <lineage>
        <taxon>Eukaryota</taxon>
        <taxon>Metazoa</taxon>
        <taxon>Ecdysozoa</taxon>
        <taxon>Arthropoda</taxon>
        <taxon>Hexapoda</taxon>
        <taxon>Insecta</taxon>
        <taxon>Pterygota</taxon>
        <taxon>Neoptera</taxon>
        <taxon>Paraneoptera</taxon>
        <taxon>Hemiptera</taxon>
        <taxon>Heteroptera</taxon>
        <taxon>Panheteroptera</taxon>
        <taxon>Cimicomorpha</taxon>
        <taxon>Miridae</taxon>
        <taxon>Mirini</taxon>
        <taxon>Lygus</taxon>
    </lineage>
</organism>
<feature type="signal peptide" evidence="1">
    <location>
        <begin position="1"/>
        <end position="21"/>
    </location>
</feature>
<reference evidence="2" key="1">
    <citation type="journal article" date="2016" name="Gigascience">
        <title>De novo construction of an expanded transcriptome assembly for the western tarnished plant bug, Lygus hesperus.</title>
        <authorList>
            <person name="Tassone E.E."/>
            <person name="Geib S.M."/>
            <person name="Hall B."/>
            <person name="Fabrick J.A."/>
            <person name="Brent C.S."/>
            <person name="Hull J.J."/>
        </authorList>
    </citation>
    <scope>NUCLEOTIDE SEQUENCE</scope>
</reference>
<dbReference type="EMBL" id="GDHC01010228">
    <property type="protein sequence ID" value="JAQ08401.1"/>
    <property type="molecule type" value="Transcribed_RNA"/>
</dbReference>
<protein>
    <submittedName>
        <fullName evidence="2">Uncharacterized protein</fullName>
    </submittedName>
</protein>
<name>A0A146LK47_LYGHE</name>
<gene>
    <name evidence="2" type="ORF">g.62981</name>
</gene>
<proteinExistence type="predicted"/>
<sequence>GGGGASGAGAASLLVLPPLGAFHPSPAGTGGAISKVKEAKKSARTSPKPSLLDLEMIEITLNSEIERWRHWASIPKNIGQGPTEKVEGLRGKLRTGQVFPRILARGQLKKLKGCGGS</sequence>
<accession>A0A146LK47</accession>
<evidence type="ECO:0000256" key="1">
    <source>
        <dbReference type="SAM" id="SignalP"/>
    </source>
</evidence>
<evidence type="ECO:0000313" key="2">
    <source>
        <dbReference type="EMBL" id="JAQ08401.1"/>
    </source>
</evidence>